<organism evidence="1 2">
    <name type="scientific">Geomonas silvestris</name>
    <dbReference type="NCBI Taxonomy" id="2740184"/>
    <lineage>
        <taxon>Bacteria</taxon>
        <taxon>Pseudomonadati</taxon>
        <taxon>Thermodesulfobacteriota</taxon>
        <taxon>Desulfuromonadia</taxon>
        <taxon>Geobacterales</taxon>
        <taxon>Geobacteraceae</taxon>
        <taxon>Geomonas</taxon>
    </lineage>
</organism>
<dbReference type="EMBL" id="BLXX01000007">
    <property type="protein sequence ID" value="GFO60135.1"/>
    <property type="molecule type" value="Genomic_DNA"/>
</dbReference>
<dbReference type="RefSeq" id="WP_183354958.1">
    <property type="nucleotide sequence ID" value="NZ_BLXX01000007.1"/>
</dbReference>
<dbReference type="AlphaFoldDB" id="A0A6V8MJD9"/>
<proteinExistence type="predicted"/>
<dbReference type="NCBIfam" id="NF045719">
    <property type="entry name" value="GSU3473_fam"/>
    <property type="match status" value="1"/>
</dbReference>
<reference evidence="2" key="1">
    <citation type="submission" date="2020-06" db="EMBL/GenBank/DDBJ databases">
        <title>Draft genomic sequence of Geomonas sp. Red330.</title>
        <authorList>
            <person name="Itoh H."/>
            <person name="Zhenxing X."/>
            <person name="Ushijima N."/>
            <person name="Masuda Y."/>
            <person name="Shiratori Y."/>
            <person name="Senoo K."/>
        </authorList>
    </citation>
    <scope>NUCLEOTIDE SEQUENCE [LARGE SCALE GENOMIC DNA]</scope>
    <source>
        <strain evidence="2">Red330</strain>
    </source>
</reference>
<evidence type="ECO:0000313" key="2">
    <source>
        <dbReference type="Proteomes" id="UP000556026"/>
    </source>
</evidence>
<gene>
    <name evidence="1" type="ORF">GMST_24600</name>
</gene>
<sequence length="67" mass="7522">MKIAVVFADQHRGFVRAEELQELIQKAAIVSFRRSDGENVQLGSGRVRGMGGRTYRGPERRGNVLFC</sequence>
<evidence type="ECO:0000313" key="1">
    <source>
        <dbReference type="EMBL" id="GFO60135.1"/>
    </source>
</evidence>
<comment type="caution">
    <text evidence="1">The sequence shown here is derived from an EMBL/GenBank/DDBJ whole genome shotgun (WGS) entry which is preliminary data.</text>
</comment>
<keyword evidence="2" id="KW-1185">Reference proteome</keyword>
<protein>
    <submittedName>
        <fullName evidence="1">Uncharacterized protein</fullName>
    </submittedName>
</protein>
<name>A0A6V8MJD9_9BACT</name>
<accession>A0A6V8MJD9</accession>
<dbReference type="InterPro" id="IPR054686">
    <property type="entry name" value="GSU3473-like"/>
</dbReference>
<dbReference type="Proteomes" id="UP000556026">
    <property type="component" value="Unassembled WGS sequence"/>
</dbReference>